<dbReference type="OrthoDB" id="449487at2759"/>
<dbReference type="AlphaFoldDB" id="B8LTC1"/>
<accession>B8LTC1</accession>
<dbReference type="SMART" id="SM00849">
    <property type="entry name" value="Lactamase_B"/>
    <property type="match status" value="1"/>
</dbReference>
<dbReference type="STRING" id="441959.B8LTC1"/>
<dbReference type="RefSeq" id="XP_002339882.1">
    <property type="nucleotide sequence ID" value="XM_002339841.1"/>
</dbReference>
<dbReference type="InParanoid" id="B8LTC1"/>
<reference evidence="4" key="1">
    <citation type="journal article" date="2015" name="Genome Announc.">
        <title>Genome sequence of the AIDS-associated pathogen Penicillium marneffei (ATCC18224) and its near taxonomic relative Talaromyces stipitatus (ATCC10500).</title>
        <authorList>
            <person name="Nierman W.C."/>
            <person name="Fedorova-Abrams N.D."/>
            <person name="Andrianopoulos A."/>
        </authorList>
    </citation>
    <scope>NUCLEOTIDE SEQUENCE [LARGE SCALE GENOMIC DNA]</scope>
    <source>
        <strain evidence="4">ATCC 10500 / CBS 375.48 / QM 6759 / NRRL 1006</strain>
    </source>
</reference>
<evidence type="ECO:0000313" key="4">
    <source>
        <dbReference type="Proteomes" id="UP000001745"/>
    </source>
</evidence>
<dbReference type="GO" id="GO:0070813">
    <property type="term" value="P:hydrogen sulfide metabolic process"/>
    <property type="evidence" value="ECO:0007669"/>
    <property type="project" value="TreeGrafter"/>
</dbReference>
<dbReference type="OMA" id="VMDIDYA"/>
<dbReference type="VEuPathDB" id="FungiDB:TSTA_059930"/>
<dbReference type="CDD" id="cd07724">
    <property type="entry name" value="POD-like_MBL-fold"/>
    <property type="match status" value="1"/>
</dbReference>
<dbReference type="eggNOG" id="KOG0814">
    <property type="taxonomic scope" value="Eukaryota"/>
</dbReference>
<proteinExistence type="predicted"/>
<dbReference type="Proteomes" id="UP000001745">
    <property type="component" value="Unassembled WGS sequence"/>
</dbReference>
<dbReference type="PANTHER" id="PTHR43084">
    <property type="entry name" value="PERSULFIDE DIOXYGENASE ETHE1"/>
    <property type="match status" value="1"/>
</dbReference>
<dbReference type="EMBL" id="EQ962652">
    <property type="protein sequence ID" value="EED22495.1"/>
    <property type="molecule type" value="Genomic_DNA"/>
</dbReference>
<gene>
    <name evidence="3" type="ORF">TSTA_059930</name>
</gene>
<dbReference type="GeneID" id="8101221"/>
<evidence type="ECO:0000259" key="2">
    <source>
        <dbReference type="SMART" id="SM00849"/>
    </source>
</evidence>
<dbReference type="SUPFAM" id="SSF56281">
    <property type="entry name" value="Metallo-hydrolase/oxidoreductase"/>
    <property type="match status" value="1"/>
</dbReference>
<dbReference type="PANTHER" id="PTHR43084:SF1">
    <property type="entry name" value="PERSULFIDE DIOXYGENASE ETHE1, MITOCHONDRIAL"/>
    <property type="match status" value="1"/>
</dbReference>
<evidence type="ECO:0000256" key="1">
    <source>
        <dbReference type="ARBA" id="ARBA00022723"/>
    </source>
</evidence>
<dbReference type="InterPro" id="IPR001279">
    <property type="entry name" value="Metallo-B-lactamas"/>
</dbReference>
<dbReference type="Gene3D" id="3.60.15.10">
    <property type="entry name" value="Ribonuclease Z/Hydroxyacylglutathione hydrolase-like"/>
    <property type="match status" value="1"/>
</dbReference>
<evidence type="ECO:0000313" key="3">
    <source>
        <dbReference type="EMBL" id="EED22495.1"/>
    </source>
</evidence>
<dbReference type="GO" id="GO:0046872">
    <property type="term" value="F:metal ion binding"/>
    <property type="evidence" value="ECO:0007669"/>
    <property type="project" value="UniProtKB-KW"/>
</dbReference>
<keyword evidence="4" id="KW-1185">Reference proteome</keyword>
<dbReference type="HOGENOM" id="CLU_030571_6_1_1"/>
<dbReference type="PhylomeDB" id="B8LTC1"/>
<dbReference type="GO" id="GO:0050313">
    <property type="term" value="F:sulfur dioxygenase activity"/>
    <property type="evidence" value="ECO:0007669"/>
    <property type="project" value="InterPro"/>
</dbReference>
<dbReference type="FunFam" id="3.60.15.10:FF:000033">
    <property type="entry name" value="MBL fold metallo-hydrolase"/>
    <property type="match status" value="1"/>
</dbReference>
<dbReference type="InterPro" id="IPR051682">
    <property type="entry name" value="Mito_Persulfide_Diox"/>
</dbReference>
<keyword evidence="1" id="KW-0479">Metal-binding</keyword>
<dbReference type="InterPro" id="IPR044528">
    <property type="entry name" value="POD-like_MBL-fold"/>
</dbReference>
<feature type="domain" description="Metallo-beta-lactamase" evidence="2">
    <location>
        <begin position="18"/>
        <end position="212"/>
    </location>
</feature>
<dbReference type="GO" id="GO:0006749">
    <property type="term" value="P:glutathione metabolic process"/>
    <property type="evidence" value="ECO:0007669"/>
    <property type="project" value="InterPro"/>
</dbReference>
<protein>
    <submittedName>
        <fullName evidence="3">Beta lactamase domain, putative</fullName>
    </submittedName>
</protein>
<sequence length="330" mass="37162">MSNMGQPTVHAIFEKNTSTWQYIVACPSTKEAVIIDPVLDFDQEKLTISTKSAQKLLETAKSNNYRIVRLLETHAHADHLTASHYLQKALIAAGQARPPICIGKRIRTVQETFAKIYNIPEDEIRNVFDHLFSDNEEFRIGELTVKVFHLPGHTPDHVGYVIGENVFTGDSIFNPDVGSARCDFPGGDARTLWNSVQQLLSLPPRYKLYTGHDYPPASGSNDQFEGREAMPFVTVKEQQERNKHVKEGTDEEEFVKWRAERDQGLREPKLLHPALQVNVRGGQLPKNRHNGGVFFKLLVKVPADRFILVPSKPVPHVPDIAPLRTPAPLV</sequence>
<organism evidence="3 4">
    <name type="scientific">Talaromyces stipitatus (strain ATCC 10500 / CBS 375.48 / QM 6759 / NRRL 1006)</name>
    <name type="common">Penicillium stipitatum</name>
    <dbReference type="NCBI Taxonomy" id="441959"/>
    <lineage>
        <taxon>Eukaryota</taxon>
        <taxon>Fungi</taxon>
        <taxon>Dikarya</taxon>
        <taxon>Ascomycota</taxon>
        <taxon>Pezizomycotina</taxon>
        <taxon>Eurotiomycetes</taxon>
        <taxon>Eurotiomycetidae</taxon>
        <taxon>Eurotiales</taxon>
        <taxon>Trichocomaceae</taxon>
        <taxon>Talaromyces</taxon>
        <taxon>Talaromyces sect. Talaromyces</taxon>
    </lineage>
</organism>
<dbReference type="Pfam" id="PF00753">
    <property type="entry name" value="Lactamase_B"/>
    <property type="match status" value="1"/>
</dbReference>
<name>B8LTC1_TALSN</name>
<dbReference type="InterPro" id="IPR036866">
    <property type="entry name" value="RibonucZ/Hydroxyglut_hydro"/>
</dbReference>